<comment type="caution">
    <text evidence="2">The sequence shown here is derived from an EMBL/GenBank/DDBJ whole genome shotgun (WGS) entry which is preliminary data.</text>
</comment>
<dbReference type="Proteomes" id="UP000603640">
    <property type="component" value="Unassembled WGS sequence"/>
</dbReference>
<accession>A0A923N4K7</accession>
<dbReference type="AlphaFoldDB" id="A0A923N4K7"/>
<proteinExistence type="predicted"/>
<dbReference type="InterPro" id="IPR035986">
    <property type="entry name" value="PKD_dom_sf"/>
</dbReference>
<keyword evidence="3" id="KW-1185">Reference proteome</keyword>
<dbReference type="Pfam" id="PF13585">
    <property type="entry name" value="CHU_C"/>
    <property type="match status" value="1"/>
</dbReference>
<dbReference type="EMBL" id="JACRVF010000001">
    <property type="protein sequence ID" value="MBC5992118.1"/>
    <property type="molecule type" value="Genomic_DNA"/>
</dbReference>
<dbReference type="SUPFAM" id="SSF49299">
    <property type="entry name" value="PKD domain"/>
    <property type="match status" value="2"/>
</dbReference>
<keyword evidence="1" id="KW-0732">Signal</keyword>
<reference evidence="2" key="1">
    <citation type="submission" date="2020-08" db="EMBL/GenBank/DDBJ databases">
        <title>Pontibacter sp. SD6 16S ribosomal RNA gene Genome sequencing and assembly.</title>
        <authorList>
            <person name="Kang M."/>
        </authorList>
    </citation>
    <scope>NUCLEOTIDE SEQUENCE</scope>
    <source>
        <strain evidence="2">SD6</strain>
    </source>
</reference>
<dbReference type="SUPFAM" id="SSF49265">
    <property type="entry name" value="Fibronectin type III"/>
    <property type="match status" value="1"/>
</dbReference>
<gene>
    <name evidence="2" type="ORF">H8S84_04625</name>
</gene>
<dbReference type="InterPro" id="IPR026341">
    <property type="entry name" value="T9SS_type_B"/>
</dbReference>
<sequence>MLRIILHIALVLLALSSFAQSNKCFKAYNSSGVEITTFCVNQEVTFQDCGNVVPDDKEYYVFDYKSGTQIPSNPSLNKKHTYTTPGKYRVLQIANYGGATLTDTVSRVFEVKAAPAPTFTVTACANNSVQINITDNNYDSYSIDYGGGGAPVQAQKGQNPIYTYVTNGTYTITLIGTYTGASCNGSAFKQVTTLPDAKTPTLRALTVKQQSTSGEIQFDIQDLQPGFMYIIERWQDPRINFQKIDTIKNITQNSITHTIRNVNTTEGVWYLVRIADQCGSVIPNSNSRIISSIALEAKSGNEQAILTWKSMPSADQYEIYRNNTLITTVDNSTLTYTDPSLSCGQTYAYFVKGISAGGGTSTSAAQSVQVTSTATPAAPYLLASFNLNNQVELSINLPQGKVAQKIEIQKSKNGAAFLNLASTSQTAYTDALAKPEPVCYRASFTDPCNNTSPIGNTACPVILKAEQQEDGSVQLNWTPYTGFPGGVQQYTVELLDANGNVINSFAAAGTSYTDRALSNEVQILRYRIKATSTGREVSYSNTEQIEQDLKLFIPSAFTPNGDGLNDVLEIKGKFIDSYTLKVYNSLGSVVFQSTGAATNWDGTYQGKPLPVGAYAYEITVKTEFGTTKRRTGTITLLR</sequence>
<dbReference type="CDD" id="cd00063">
    <property type="entry name" value="FN3"/>
    <property type="match status" value="1"/>
</dbReference>
<dbReference type="InterPro" id="IPR013783">
    <property type="entry name" value="Ig-like_fold"/>
</dbReference>
<evidence type="ECO:0000313" key="2">
    <source>
        <dbReference type="EMBL" id="MBC5992118.1"/>
    </source>
</evidence>
<dbReference type="InterPro" id="IPR003961">
    <property type="entry name" value="FN3_dom"/>
</dbReference>
<organism evidence="2 3">
    <name type="scientific">Pontibacter cellulosilyticus</name>
    <dbReference type="NCBI Taxonomy" id="1720253"/>
    <lineage>
        <taxon>Bacteria</taxon>
        <taxon>Pseudomonadati</taxon>
        <taxon>Bacteroidota</taxon>
        <taxon>Cytophagia</taxon>
        <taxon>Cytophagales</taxon>
        <taxon>Hymenobacteraceae</taxon>
        <taxon>Pontibacter</taxon>
    </lineage>
</organism>
<protein>
    <submittedName>
        <fullName evidence="2">Gliding motility-associated C-terminal domain-containing protein</fullName>
    </submittedName>
</protein>
<feature type="signal peptide" evidence="1">
    <location>
        <begin position="1"/>
        <end position="19"/>
    </location>
</feature>
<evidence type="ECO:0000313" key="3">
    <source>
        <dbReference type="Proteomes" id="UP000603640"/>
    </source>
</evidence>
<name>A0A923N4K7_9BACT</name>
<dbReference type="Gene3D" id="2.60.40.10">
    <property type="entry name" value="Immunoglobulins"/>
    <property type="match status" value="4"/>
</dbReference>
<dbReference type="RefSeq" id="WP_187066077.1">
    <property type="nucleotide sequence ID" value="NZ_JACRVF010000001.1"/>
</dbReference>
<feature type="chain" id="PRO_5038054959" evidence="1">
    <location>
        <begin position="20"/>
        <end position="638"/>
    </location>
</feature>
<evidence type="ECO:0000256" key="1">
    <source>
        <dbReference type="SAM" id="SignalP"/>
    </source>
</evidence>
<dbReference type="InterPro" id="IPR036116">
    <property type="entry name" value="FN3_sf"/>
</dbReference>
<dbReference type="NCBIfam" id="TIGR04131">
    <property type="entry name" value="Bac_Flav_CTERM"/>
    <property type="match status" value="1"/>
</dbReference>